<dbReference type="Gene3D" id="3.40.50.300">
    <property type="entry name" value="P-loop containing nucleotide triphosphate hydrolases"/>
    <property type="match status" value="2"/>
</dbReference>
<name>A0A2A9NRS0_9AGAR</name>
<dbReference type="Pfam" id="PF02463">
    <property type="entry name" value="SMC_N"/>
    <property type="match status" value="1"/>
</dbReference>
<evidence type="ECO:0000313" key="7">
    <source>
        <dbReference type="EMBL" id="PFH50400.1"/>
    </source>
</evidence>
<evidence type="ECO:0000256" key="5">
    <source>
        <dbReference type="SAM" id="MobiDB-lite"/>
    </source>
</evidence>
<feature type="coiled-coil region" evidence="4">
    <location>
        <begin position="400"/>
        <end position="555"/>
    </location>
</feature>
<evidence type="ECO:0000313" key="8">
    <source>
        <dbReference type="Proteomes" id="UP000242287"/>
    </source>
</evidence>
<dbReference type="SUPFAM" id="SSF52540">
    <property type="entry name" value="P-loop containing nucleoside triphosphate hydrolases"/>
    <property type="match status" value="1"/>
</dbReference>
<reference evidence="7 8" key="1">
    <citation type="submission" date="2014-02" db="EMBL/GenBank/DDBJ databases">
        <title>Transposable element dynamics among asymbiotic and ectomycorrhizal Amanita fungi.</title>
        <authorList>
            <consortium name="DOE Joint Genome Institute"/>
            <person name="Hess J."/>
            <person name="Skrede I."/>
            <person name="Wolfe B."/>
            <person name="LaButti K."/>
            <person name="Ohm R.A."/>
            <person name="Grigoriev I.V."/>
            <person name="Pringle A."/>
        </authorList>
    </citation>
    <scope>NUCLEOTIDE SEQUENCE [LARGE SCALE GENOMIC DNA]</scope>
    <source>
        <strain evidence="7 8">SKay4041</strain>
    </source>
</reference>
<feature type="coiled-coil region" evidence="4">
    <location>
        <begin position="982"/>
        <end position="1047"/>
    </location>
</feature>
<dbReference type="PANTHER" id="PTHR45916">
    <property type="entry name" value="STRUCTURAL MAINTENANCE OF CHROMOSOMES PROTEIN 5"/>
    <property type="match status" value="1"/>
</dbReference>
<feature type="compositionally biased region" description="Acidic residues" evidence="5">
    <location>
        <begin position="53"/>
        <end position="76"/>
    </location>
</feature>
<dbReference type="STRING" id="703135.A0A2A9NRS0"/>
<dbReference type="Proteomes" id="UP000242287">
    <property type="component" value="Unassembled WGS sequence"/>
</dbReference>
<feature type="compositionally biased region" description="Basic and acidic residues" evidence="5">
    <location>
        <begin position="16"/>
        <end position="38"/>
    </location>
</feature>
<dbReference type="GO" id="GO:0030915">
    <property type="term" value="C:Smc5-Smc6 complex"/>
    <property type="evidence" value="ECO:0007669"/>
    <property type="project" value="TreeGrafter"/>
</dbReference>
<comment type="similarity">
    <text evidence="1">Belongs to the SMC family. SMC5 subfamily.</text>
</comment>
<feature type="domain" description="RecF/RecN/SMC N-terminal" evidence="6">
    <location>
        <begin position="141"/>
        <end position="1171"/>
    </location>
</feature>
<proteinExistence type="inferred from homology"/>
<dbReference type="GO" id="GO:0000724">
    <property type="term" value="P:double-strand break repair via homologous recombination"/>
    <property type="evidence" value="ECO:0007669"/>
    <property type="project" value="TreeGrafter"/>
</dbReference>
<evidence type="ECO:0000259" key="6">
    <source>
        <dbReference type="Pfam" id="PF02463"/>
    </source>
</evidence>
<dbReference type="InterPro" id="IPR027417">
    <property type="entry name" value="P-loop_NTPase"/>
</dbReference>
<dbReference type="OrthoDB" id="10254973at2759"/>
<feature type="compositionally biased region" description="Basic and acidic residues" evidence="5">
    <location>
        <begin position="85"/>
        <end position="95"/>
    </location>
</feature>
<gene>
    <name evidence="7" type="ORF">AMATHDRAFT_61100</name>
</gene>
<keyword evidence="3 4" id="KW-0175">Coiled coil</keyword>
<organism evidence="7 8">
    <name type="scientific">Amanita thiersii Skay4041</name>
    <dbReference type="NCBI Taxonomy" id="703135"/>
    <lineage>
        <taxon>Eukaryota</taxon>
        <taxon>Fungi</taxon>
        <taxon>Dikarya</taxon>
        <taxon>Basidiomycota</taxon>
        <taxon>Agaricomycotina</taxon>
        <taxon>Agaricomycetes</taxon>
        <taxon>Agaricomycetidae</taxon>
        <taxon>Agaricales</taxon>
        <taxon>Pluteineae</taxon>
        <taxon>Amanitaceae</taxon>
        <taxon>Amanita</taxon>
    </lineage>
</organism>
<evidence type="ECO:0000256" key="2">
    <source>
        <dbReference type="ARBA" id="ARBA00018687"/>
    </source>
</evidence>
<sequence>MAISKKERKPVSAGESEVRVKDEGTRTRRAGKMHEEGTLRGPEPEQEQQLLQDAEEDGDLDAEGEEEEEMVGEEEGGSAVKRRRLDSTGRKRDSARGSSQNPSADPDLDAEGEEEEEEVPTTRVNVKTQPRDTDGYIPGSIVRIQLKNFVTYDYVQFHCGPYLNMILGPNGTGKSSIACAIALGLNFPPSILGRASDLNSFVKLGTDKGYIEIELKGPKHKGNYTIRRHLSSTSRASTFTLNGQSVPAREVSAKMVELNVQVGNLCSFLPQDRVSEFAAMSPQQLLRETQRAAGDERLTQWHDTLISAGRELRVVQEAMKEEQETLTQLRDRNAAIERDVQRFRERKRIEREIQLLEVLIPVEEYRVSRKKFIEQKGLQRVWHDKVRRLKEKNAPVHQLLESLEKQVKSQDKRREDLKKSTLDKFKQMVKQWEKNEKLDNESEDISAALDGLKREEKDRQRRIKVLESEVTQTKEELGKPLEVESVDDLNEEQKKMNQDKAAVMSRKGNIEADLKRNVDLKSAKQVEVEGAQAELKKLDDILERKMQNMAQVDRDTHDVILWLRKNQHRFKKEVIEPAAIVLNVPDQRFVHAVEACCSVAQLRTFVAQSQEDLDLFNSLVNDGNELGRRVRVTTWFRAQREEVLPPEPMSRDQMRGLGFDGYALDYVDCPQGLHWFLKRELNLHRTAIALNPNIDVARAMELVGAGGGGNFLNGQTMNNISRSQYGKRAVTNMTKEIKPARTLHATMIDPEVKQKHDLTIMNARQEISLLEEERRRLDADMAAIREEERHYDRKATEIRRRREAITRAQARRINMEAKLGRDEKELDKLLNAPPVDEKRKDLKRRLLKLSTKRLVIMKEYRDLARAVMDEQRECCKAGIEGLQISANRAALKAECERKDEKYQLALIEFEKVNKAYKRIKQESKDKLEHSRQVIAGVTGDLKEEYETNMTVRIEYDRAVDAAEAAAKEGRHMTPPSAEGVDVRSLEELQEEMENQKAKLELNLNTNPGIVEQYERRKAEIEALEGNFEEKQRKAERYERSIKSSRDNWQPALEKLVASIGEKFSAAFDRIGCAGEIRISPHEDYDKWAIDILVKFRDSERLQLLTAHRQSGGERSLSTILYLMSLTEEARAPFSLVDEINQGMDKRAERMVHNSLVEVTCKPDSAQHFLITPKLLPDLEYHERMKILCVNNGEWLPEERNLGNMMRMVEGFVVLQQRKGKGGGSGVGAM</sequence>
<keyword evidence="8" id="KW-1185">Reference proteome</keyword>
<feature type="coiled-coil region" evidence="4">
    <location>
        <begin position="753"/>
        <end position="832"/>
    </location>
</feature>
<feature type="coiled-coil region" evidence="4">
    <location>
        <begin position="312"/>
        <end position="346"/>
    </location>
</feature>
<dbReference type="AlphaFoldDB" id="A0A2A9NRS0"/>
<feature type="compositionally biased region" description="Acidic residues" evidence="5">
    <location>
        <begin position="106"/>
        <end position="119"/>
    </location>
</feature>
<evidence type="ECO:0000256" key="4">
    <source>
        <dbReference type="SAM" id="Coils"/>
    </source>
</evidence>
<evidence type="ECO:0000256" key="3">
    <source>
        <dbReference type="ARBA" id="ARBA00023054"/>
    </source>
</evidence>
<protein>
    <recommendedName>
        <fullName evidence="2">Structural maintenance of chromosomes protein 5</fullName>
    </recommendedName>
</protein>
<dbReference type="EMBL" id="KZ302004">
    <property type="protein sequence ID" value="PFH50400.1"/>
    <property type="molecule type" value="Genomic_DNA"/>
</dbReference>
<dbReference type="GO" id="GO:0003697">
    <property type="term" value="F:single-stranded DNA binding"/>
    <property type="evidence" value="ECO:0007669"/>
    <property type="project" value="TreeGrafter"/>
</dbReference>
<dbReference type="InterPro" id="IPR003395">
    <property type="entry name" value="RecF/RecN/SMC_N"/>
</dbReference>
<feature type="region of interest" description="Disordered" evidence="5">
    <location>
        <begin position="1"/>
        <end position="132"/>
    </location>
</feature>
<accession>A0A2A9NRS0</accession>
<dbReference type="GO" id="GO:0005634">
    <property type="term" value="C:nucleus"/>
    <property type="evidence" value="ECO:0007669"/>
    <property type="project" value="TreeGrafter"/>
</dbReference>
<dbReference type="PANTHER" id="PTHR45916:SF1">
    <property type="entry name" value="STRUCTURAL MAINTENANCE OF CHROMOSOMES PROTEIN 5"/>
    <property type="match status" value="1"/>
</dbReference>
<evidence type="ECO:0000256" key="1">
    <source>
        <dbReference type="ARBA" id="ARBA00010171"/>
    </source>
</evidence>